<reference evidence="2" key="1">
    <citation type="journal article" date="2019" name="Int. J. Syst. Evol. Microbiol.">
        <title>The Global Catalogue of Microorganisms (GCM) 10K type strain sequencing project: providing services to taxonomists for standard genome sequencing and annotation.</title>
        <authorList>
            <consortium name="The Broad Institute Genomics Platform"/>
            <consortium name="The Broad Institute Genome Sequencing Center for Infectious Disease"/>
            <person name="Wu L."/>
            <person name="Ma J."/>
        </authorList>
    </citation>
    <scope>NUCLEOTIDE SEQUENCE [LARGE SCALE GENOMIC DNA]</scope>
    <source>
        <strain evidence="2">CCUG 50213</strain>
    </source>
</reference>
<accession>A0ABW3TS08</accession>
<sequence length="144" mass="15920">MTAPDVRTAAQEKAVTRAYNRITGQEAPWGPEETMAALRELWGAALVREGIRLTDFRGDGVYRDTDGVIWQRVEDTREAVETAIAATAARLTPTREQIAEALSESYQQKYRPSERLPVNHHDLRAADAVLALMSTPATPSTAQK</sequence>
<evidence type="ECO:0000313" key="2">
    <source>
        <dbReference type="Proteomes" id="UP001597181"/>
    </source>
</evidence>
<proteinExistence type="predicted"/>
<organism evidence="1 2">
    <name type="scientific">Leucobacter albus</name>
    <dbReference type="NCBI Taxonomy" id="272210"/>
    <lineage>
        <taxon>Bacteria</taxon>
        <taxon>Bacillati</taxon>
        <taxon>Actinomycetota</taxon>
        <taxon>Actinomycetes</taxon>
        <taxon>Micrococcales</taxon>
        <taxon>Microbacteriaceae</taxon>
        <taxon>Leucobacter</taxon>
    </lineage>
</organism>
<dbReference type="Proteomes" id="UP001597181">
    <property type="component" value="Unassembled WGS sequence"/>
</dbReference>
<dbReference type="EMBL" id="JBHTLY010000018">
    <property type="protein sequence ID" value="MFD1203510.1"/>
    <property type="molecule type" value="Genomic_DNA"/>
</dbReference>
<keyword evidence="2" id="KW-1185">Reference proteome</keyword>
<comment type="caution">
    <text evidence="1">The sequence shown here is derived from an EMBL/GenBank/DDBJ whole genome shotgun (WGS) entry which is preliminary data.</text>
</comment>
<evidence type="ECO:0000313" key="1">
    <source>
        <dbReference type="EMBL" id="MFD1203510.1"/>
    </source>
</evidence>
<dbReference type="RefSeq" id="WP_343962814.1">
    <property type="nucleotide sequence ID" value="NZ_BAAAKZ010000018.1"/>
</dbReference>
<protein>
    <submittedName>
        <fullName evidence="1">Uncharacterized protein</fullName>
    </submittedName>
</protein>
<name>A0ABW3TS08_9MICO</name>
<gene>
    <name evidence="1" type="ORF">ACFQ3U_16580</name>
</gene>